<dbReference type="HOGENOM" id="CLU_066906_0_0_1"/>
<dbReference type="Pfam" id="PF00076">
    <property type="entry name" value="RRM_1"/>
    <property type="match status" value="1"/>
</dbReference>
<gene>
    <name evidence="7" type="ORF">KUCA_T00002811001</name>
</gene>
<evidence type="ECO:0000256" key="5">
    <source>
        <dbReference type="ARBA" id="ARBA00023242"/>
    </source>
</evidence>
<dbReference type="STRING" id="1382522.W6MP34"/>
<reference evidence="7" key="1">
    <citation type="submission" date="2013-12" db="EMBL/GenBank/DDBJ databases">
        <authorList>
            <person name="Genoscope - CEA"/>
        </authorList>
    </citation>
    <scope>NUCLEOTIDE SEQUENCE</scope>
    <source>
        <strain evidence="7">CBS 1993</strain>
    </source>
</reference>
<evidence type="ECO:0000256" key="4">
    <source>
        <dbReference type="ARBA" id="ARBA00023186"/>
    </source>
</evidence>
<evidence type="ECO:0000256" key="1">
    <source>
        <dbReference type="ARBA" id="ARBA00004123"/>
    </source>
</evidence>
<dbReference type="Proteomes" id="UP000019384">
    <property type="component" value="Unassembled WGS sequence"/>
</dbReference>
<evidence type="ECO:0000259" key="6">
    <source>
        <dbReference type="PROSITE" id="PS50076"/>
    </source>
</evidence>
<dbReference type="GeneID" id="34520222"/>
<organism evidence="7 8">
    <name type="scientific">Kuraishia capsulata CBS 1993</name>
    <dbReference type="NCBI Taxonomy" id="1382522"/>
    <lineage>
        <taxon>Eukaryota</taxon>
        <taxon>Fungi</taxon>
        <taxon>Dikarya</taxon>
        <taxon>Ascomycota</taxon>
        <taxon>Saccharomycotina</taxon>
        <taxon>Pichiomycetes</taxon>
        <taxon>Pichiales</taxon>
        <taxon>Pichiaceae</taxon>
        <taxon>Kuraishia</taxon>
    </lineage>
</organism>
<dbReference type="InterPro" id="IPR052094">
    <property type="entry name" value="Pre-mRNA-splicing_ERAD"/>
</dbReference>
<dbReference type="PRINTS" id="PR00625">
    <property type="entry name" value="JDOMAIN"/>
</dbReference>
<evidence type="ECO:0000313" key="8">
    <source>
        <dbReference type="Proteomes" id="UP000019384"/>
    </source>
</evidence>
<dbReference type="SUPFAM" id="SSF54928">
    <property type="entry name" value="RNA-binding domain, RBD"/>
    <property type="match status" value="1"/>
</dbReference>
<evidence type="ECO:0000313" key="7">
    <source>
        <dbReference type="EMBL" id="CDK26837.1"/>
    </source>
</evidence>
<dbReference type="PROSITE" id="PS50076">
    <property type="entry name" value="DNAJ_2"/>
    <property type="match status" value="1"/>
</dbReference>
<proteinExistence type="predicted"/>
<dbReference type="Pfam" id="PF00226">
    <property type="entry name" value="DnaJ"/>
    <property type="match status" value="1"/>
</dbReference>
<dbReference type="SMART" id="SM00271">
    <property type="entry name" value="DnaJ"/>
    <property type="match status" value="1"/>
</dbReference>
<dbReference type="InterPro" id="IPR035979">
    <property type="entry name" value="RBD_domain_sf"/>
</dbReference>
<dbReference type="GO" id="GO:0003723">
    <property type="term" value="F:RNA binding"/>
    <property type="evidence" value="ECO:0007669"/>
    <property type="project" value="InterPro"/>
</dbReference>
<reference evidence="7" key="2">
    <citation type="submission" date="2014-02" db="EMBL/GenBank/DDBJ databases">
        <title>Complete DNA sequence of /Kuraishia capsulata/ illustrates novel genomic features among budding yeasts (/Saccharomycotina/).</title>
        <authorList>
            <person name="Morales L."/>
            <person name="Noel B."/>
            <person name="Porcel B."/>
            <person name="Marcet-Houben M."/>
            <person name="Hullo M-F."/>
            <person name="Sacerdot C."/>
            <person name="Tekaia F."/>
            <person name="Leh-Louis V."/>
            <person name="Despons L."/>
            <person name="Khanna V."/>
            <person name="Aury J-M."/>
            <person name="Barbe V."/>
            <person name="Couloux A."/>
            <person name="Labadie K."/>
            <person name="Pelletier E."/>
            <person name="Souciet J-L."/>
            <person name="Boekhout T."/>
            <person name="Gabaldon T."/>
            <person name="Wincker P."/>
            <person name="Dujon B."/>
        </authorList>
    </citation>
    <scope>NUCLEOTIDE SEQUENCE</scope>
    <source>
        <strain evidence="7">CBS 1993</strain>
    </source>
</reference>
<dbReference type="GO" id="GO:0005681">
    <property type="term" value="C:spliceosomal complex"/>
    <property type="evidence" value="ECO:0007669"/>
    <property type="project" value="TreeGrafter"/>
</dbReference>
<dbReference type="Gene3D" id="3.30.70.330">
    <property type="match status" value="1"/>
</dbReference>
<dbReference type="InterPro" id="IPR036869">
    <property type="entry name" value="J_dom_sf"/>
</dbReference>
<dbReference type="PANTHER" id="PTHR44313">
    <property type="entry name" value="DNAJ HOMOLOG SUBFAMILY C MEMBER 17"/>
    <property type="match status" value="1"/>
</dbReference>
<comment type="subcellular location">
    <subcellularLocation>
        <location evidence="2">Cytoplasm</location>
    </subcellularLocation>
    <subcellularLocation>
        <location evidence="1">Nucleus</location>
    </subcellularLocation>
</comment>
<dbReference type="Gene3D" id="1.10.287.110">
    <property type="entry name" value="DnaJ domain"/>
    <property type="match status" value="1"/>
</dbReference>
<dbReference type="EMBL" id="HG793127">
    <property type="protein sequence ID" value="CDK26837.1"/>
    <property type="molecule type" value="Genomic_DNA"/>
</dbReference>
<evidence type="ECO:0000256" key="3">
    <source>
        <dbReference type="ARBA" id="ARBA00022490"/>
    </source>
</evidence>
<dbReference type="InterPro" id="IPR012677">
    <property type="entry name" value="Nucleotide-bd_a/b_plait_sf"/>
</dbReference>
<dbReference type="CDD" id="cd06257">
    <property type="entry name" value="DnaJ"/>
    <property type="match status" value="1"/>
</dbReference>
<dbReference type="InterPro" id="IPR000504">
    <property type="entry name" value="RRM_dom"/>
</dbReference>
<dbReference type="GO" id="GO:0005737">
    <property type="term" value="C:cytoplasm"/>
    <property type="evidence" value="ECO:0007669"/>
    <property type="project" value="UniProtKB-SubCell"/>
</dbReference>
<protein>
    <recommendedName>
        <fullName evidence="6">J domain-containing protein</fullName>
    </recommendedName>
</protein>
<dbReference type="PANTHER" id="PTHR44313:SF1">
    <property type="entry name" value="DNAJ HOMOLOG SUBFAMILY C MEMBER 17"/>
    <property type="match status" value="1"/>
</dbReference>
<name>W6MP34_9ASCO</name>
<feature type="domain" description="J" evidence="6">
    <location>
        <begin position="17"/>
        <end position="81"/>
    </location>
</feature>
<dbReference type="OrthoDB" id="436519at2759"/>
<dbReference type="GO" id="GO:0000390">
    <property type="term" value="P:spliceosomal complex disassembly"/>
    <property type="evidence" value="ECO:0007669"/>
    <property type="project" value="TreeGrafter"/>
</dbReference>
<sequence length="305" mass="35509">MNDEEKELEAFIAKGVDIYKLLDISPDAKDNEIRRAYRRKALVLHPDKNPSPEARELFREIGIVQSILTKSELRIKYDQSLESKRQKEQEERKLDGKYRDFRSSLLRREKEVVSAGKKASLRSQKIERLRDEALRLRQIKENELRSKTSTRAQPHQDHRTSMVLPKSVKLKWKNKLQLIDMITEDVIEKLMSVFGDVRRVSILRSTNRTKDNYHYAIVTFASFRSCVYCSLHDFSHTSNIWDSLGLRKLGSLLRSCKLWTEEGGSVEISELEDVKSLVDSRELGFDGYLGLTLLRLVNSYSNESK</sequence>
<keyword evidence="5" id="KW-0539">Nucleus</keyword>
<dbReference type="AlphaFoldDB" id="W6MP34"/>
<evidence type="ECO:0000256" key="2">
    <source>
        <dbReference type="ARBA" id="ARBA00004496"/>
    </source>
</evidence>
<keyword evidence="3" id="KW-0963">Cytoplasm</keyword>
<keyword evidence="8" id="KW-1185">Reference proteome</keyword>
<accession>W6MP34</accession>
<keyword evidence="4" id="KW-0143">Chaperone</keyword>
<dbReference type="InterPro" id="IPR001623">
    <property type="entry name" value="DnaJ_domain"/>
</dbReference>
<dbReference type="RefSeq" id="XP_022458834.1">
    <property type="nucleotide sequence ID" value="XM_022603094.1"/>
</dbReference>
<dbReference type="SUPFAM" id="SSF46565">
    <property type="entry name" value="Chaperone J-domain"/>
    <property type="match status" value="1"/>
</dbReference>